<dbReference type="Proteomes" id="UP000770015">
    <property type="component" value="Unassembled WGS sequence"/>
</dbReference>
<keyword evidence="3" id="KW-1185">Reference proteome</keyword>
<dbReference type="AlphaFoldDB" id="A0A9P8VKP5"/>
<feature type="compositionally biased region" description="Basic and acidic residues" evidence="1">
    <location>
        <begin position="8"/>
        <end position="17"/>
    </location>
</feature>
<gene>
    <name evidence="2" type="ORF">F5X68DRAFT_238740</name>
</gene>
<comment type="caution">
    <text evidence="2">The sequence shown here is derived from an EMBL/GenBank/DDBJ whole genome shotgun (WGS) entry which is preliminary data.</text>
</comment>
<accession>A0A9P8VKP5</accession>
<sequence>MSVNTESLAKENTEFHPRVPASEPLTTKGHAPGVKVGNDAAPEFHAQTFPPGTAPSENTYQPNVQPEQAPTQSAGVSASDTLIGATSADVHKGIGLPASGQTSQELHDNSKRRAGLEGVGANLTDPVREQRADVSIPPGARGKSGNPSDIPGAENLVGESAETVAAERP</sequence>
<proteinExistence type="predicted"/>
<feature type="region of interest" description="Disordered" evidence="1">
    <location>
        <begin position="1"/>
        <end position="169"/>
    </location>
</feature>
<evidence type="ECO:0000313" key="3">
    <source>
        <dbReference type="Proteomes" id="UP000770015"/>
    </source>
</evidence>
<evidence type="ECO:0000313" key="2">
    <source>
        <dbReference type="EMBL" id="KAH6697335.1"/>
    </source>
</evidence>
<feature type="compositionally biased region" description="Polar residues" evidence="1">
    <location>
        <begin position="55"/>
        <end position="80"/>
    </location>
</feature>
<dbReference type="EMBL" id="JAGSXJ010000001">
    <property type="protein sequence ID" value="KAH6697335.1"/>
    <property type="molecule type" value="Genomic_DNA"/>
</dbReference>
<protein>
    <submittedName>
        <fullName evidence="2">Uncharacterized protein</fullName>
    </submittedName>
</protein>
<dbReference type="OrthoDB" id="3260716at2759"/>
<evidence type="ECO:0000256" key="1">
    <source>
        <dbReference type="SAM" id="MobiDB-lite"/>
    </source>
</evidence>
<organism evidence="2 3">
    <name type="scientific">Plectosphaerella plurivora</name>
    <dbReference type="NCBI Taxonomy" id="936078"/>
    <lineage>
        <taxon>Eukaryota</taxon>
        <taxon>Fungi</taxon>
        <taxon>Dikarya</taxon>
        <taxon>Ascomycota</taxon>
        <taxon>Pezizomycotina</taxon>
        <taxon>Sordariomycetes</taxon>
        <taxon>Hypocreomycetidae</taxon>
        <taxon>Glomerellales</taxon>
        <taxon>Plectosphaerellaceae</taxon>
        <taxon>Plectosphaerella</taxon>
    </lineage>
</organism>
<feature type="compositionally biased region" description="Basic and acidic residues" evidence="1">
    <location>
        <begin position="105"/>
        <end position="115"/>
    </location>
</feature>
<reference evidence="2" key="1">
    <citation type="journal article" date="2021" name="Nat. Commun.">
        <title>Genetic determinants of endophytism in the Arabidopsis root mycobiome.</title>
        <authorList>
            <person name="Mesny F."/>
            <person name="Miyauchi S."/>
            <person name="Thiergart T."/>
            <person name="Pickel B."/>
            <person name="Atanasova L."/>
            <person name="Karlsson M."/>
            <person name="Huettel B."/>
            <person name="Barry K.W."/>
            <person name="Haridas S."/>
            <person name="Chen C."/>
            <person name="Bauer D."/>
            <person name="Andreopoulos W."/>
            <person name="Pangilinan J."/>
            <person name="LaButti K."/>
            <person name="Riley R."/>
            <person name="Lipzen A."/>
            <person name="Clum A."/>
            <person name="Drula E."/>
            <person name="Henrissat B."/>
            <person name="Kohler A."/>
            <person name="Grigoriev I.V."/>
            <person name="Martin F.M."/>
            <person name="Hacquard S."/>
        </authorList>
    </citation>
    <scope>NUCLEOTIDE SEQUENCE</scope>
    <source>
        <strain evidence="2">MPI-SDFR-AT-0117</strain>
    </source>
</reference>
<name>A0A9P8VKP5_9PEZI</name>